<dbReference type="InterPro" id="IPR036590">
    <property type="entry name" value="SRAP-like"/>
</dbReference>
<organism evidence="9 10">
    <name type="scientific">Lederbergia citri</name>
    <dbReference type="NCBI Taxonomy" id="2833580"/>
    <lineage>
        <taxon>Bacteria</taxon>
        <taxon>Bacillati</taxon>
        <taxon>Bacillota</taxon>
        <taxon>Bacilli</taxon>
        <taxon>Bacillales</taxon>
        <taxon>Bacillaceae</taxon>
        <taxon>Lederbergia</taxon>
    </lineage>
</organism>
<dbReference type="GO" id="GO:0003697">
    <property type="term" value="F:single-stranded DNA binding"/>
    <property type="evidence" value="ECO:0007669"/>
    <property type="project" value="InterPro"/>
</dbReference>
<comment type="similarity">
    <text evidence="1 8">Belongs to the SOS response-associated peptidase family.</text>
</comment>
<comment type="caution">
    <text evidence="9">The sequence shown here is derived from an EMBL/GenBank/DDBJ whole genome shotgun (WGS) entry which is preliminary data.</text>
</comment>
<protein>
    <recommendedName>
        <fullName evidence="8">Abasic site processing protein</fullName>
        <ecNumber evidence="8">3.4.-.-</ecNumber>
    </recommendedName>
</protein>
<evidence type="ECO:0000313" key="10">
    <source>
        <dbReference type="Proteomes" id="UP000681414"/>
    </source>
</evidence>
<dbReference type="GO" id="GO:0016829">
    <property type="term" value="F:lyase activity"/>
    <property type="evidence" value="ECO:0007669"/>
    <property type="project" value="UniProtKB-KW"/>
</dbReference>
<gene>
    <name evidence="9" type="ORF">KHA97_19435</name>
</gene>
<dbReference type="SUPFAM" id="SSF143081">
    <property type="entry name" value="BB1717-like"/>
    <property type="match status" value="1"/>
</dbReference>
<dbReference type="AlphaFoldDB" id="A0A942TFT9"/>
<evidence type="ECO:0000256" key="3">
    <source>
        <dbReference type="ARBA" id="ARBA00022763"/>
    </source>
</evidence>
<evidence type="ECO:0000256" key="4">
    <source>
        <dbReference type="ARBA" id="ARBA00022801"/>
    </source>
</evidence>
<dbReference type="GO" id="GO:0008233">
    <property type="term" value="F:peptidase activity"/>
    <property type="evidence" value="ECO:0007669"/>
    <property type="project" value="UniProtKB-KW"/>
</dbReference>
<keyword evidence="3" id="KW-0227">DNA damage</keyword>
<evidence type="ECO:0000256" key="5">
    <source>
        <dbReference type="ARBA" id="ARBA00023124"/>
    </source>
</evidence>
<dbReference type="EMBL" id="JAGYPG010000003">
    <property type="protein sequence ID" value="MBS4197231.1"/>
    <property type="molecule type" value="Genomic_DNA"/>
</dbReference>
<evidence type="ECO:0000256" key="2">
    <source>
        <dbReference type="ARBA" id="ARBA00022670"/>
    </source>
</evidence>
<dbReference type="InterPro" id="IPR003738">
    <property type="entry name" value="SRAP"/>
</dbReference>
<accession>A0A942TFT9</accession>
<dbReference type="GO" id="GO:0006508">
    <property type="term" value="P:proteolysis"/>
    <property type="evidence" value="ECO:0007669"/>
    <property type="project" value="UniProtKB-KW"/>
</dbReference>
<keyword evidence="4 8" id="KW-0378">Hydrolase</keyword>
<sequence length="221" mass="25608">MCGRYSLFAPREDLAVRFGLVDFEEIEWVERYNIAPSQDVLAIVRTEVGNKIGMLKWGLIPSWAADPKIGYKMINARAETIDQKPSFRTLFKRRRCIIPADGFYEWKKEGAKKTPYRFQLNSKEPFSFAGLWDRWEQNGTIVHSCTIITTEANSLVKDVHDRMPVILTKESESEWLDRKIQDEHELKSLLVPFRAEEMQAYPVSPLVNSPKNDVKEIVNSL</sequence>
<reference evidence="9 10" key="1">
    <citation type="submission" date="2021-05" db="EMBL/GenBank/DDBJ databases">
        <title>Novel Bacillus species.</title>
        <authorList>
            <person name="Liu G."/>
        </authorList>
    </citation>
    <scope>NUCLEOTIDE SEQUENCE [LARGE SCALE GENOMIC DNA]</scope>
    <source>
        <strain evidence="10">FJAT-49780</strain>
    </source>
</reference>
<evidence type="ECO:0000256" key="1">
    <source>
        <dbReference type="ARBA" id="ARBA00008136"/>
    </source>
</evidence>
<keyword evidence="6" id="KW-0238">DNA-binding</keyword>
<dbReference type="EC" id="3.4.-.-" evidence="8"/>
<dbReference type="RefSeq" id="WP_213126402.1">
    <property type="nucleotide sequence ID" value="NZ_JAGYPG010000003.1"/>
</dbReference>
<dbReference type="Gene3D" id="3.90.1680.10">
    <property type="entry name" value="SOS response associated peptidase-like"/>
    <property type="match status" value="1"/>
</dbReference>
<dbReference type="GO" id="GO:0106300">
    <property type="term" value="P:protein-DNA covalent cross-linking repair"/>
    <property type="evidence" value="ECO:0007669"/>
    <property type="project" value="InterPro"/>
</dbReference>
<proteinExistence type="inferred from homology"/>
<keyword evidence="2 8" id="KW-0645">Protease</keyword>
<name>A0A942TFT9_9BACI</name>
<evidence type="ECO:0000256" key="6">
    <source>
        <dbReference type="ARBA" id="ARBA00023125"/>
    </source>
</evidence>
<dbReference type="PANTHER" id="PTHR13604">
    <property type="entry name" value="DC12-RELATED"/>
    <property type="match status" value="1"/>
</dbReference>
<evidence type="ECO:0000256" key="8">
    <source>
        <dbReference type="RuleBase" id="RU364100"/>
    </source>
</evidence>
<keyword evidence="10" id="KW-1185">Reference proteome</keyword>
<keyword evidence="7" id="KW-0456">Lyase</keyword>
<dbReference type="Proteomes" id="UP000681414">
    <property type="component" value="Unassembled WGS sequence"/>
</dbReference>
<keyword evidence="5" id="KW-0190">Covalent protein-DNA linkage</keyword>
<dbReference type="Pfam" id="PF02586">
    <property type="entry name" value="SRAP"/>
    <property type="match status" value="1"/>
</dbReference>
<dbReference type="PANTHER" id="PTHR13604:SF0">
    <property type="entry name" value="ABASIC SITE PROCESSING PROTEIN HMCES"/>
    <property type="match status" value="1"/>
</dbReference>
<evidence type="ECO:0000313" key="9">
    <source>
        <dbReference type="EMBL" id="MBS4197231.1"/>
    </source>
</evidence>
<evidence type="ECO:0000256" key="7">
    <source>
        <dbReference type="ARBA" id="ARBA00023239"/>
    </source>
</evidence>